<keyword evidence="1" id="KW-0479">Metal-binding</keyword>
<keyword evidence="1" id="KW-0862">Zinc</keyword>
<evidence type="ECO:0000259" key="2">
    <source>
        <dbReference type="PROSITE" id="PS50158"/>
    </source>
</evidence>
<dbReference type="SMART" id="SM00343">
    <property type="entry name" value="ZnF_C2HC"/>
    <property type="match status" value="1"/>
</dbReference>
<dbReference type="EMBL" id="GBHO01033095">
    <property type="protein sequence ID" value="JAG10509.1"/>
    <property type="molecule type" value="Transcribed_RNA"/>
</dbReference>
<feature type="domain" description="CCHC-type" evidence="2">
    <location>
        <begin position="124"/>
        <end position="140"/>
    </location>
</feature>
<dbReference type="SUPFAM" id="SSF57756">
    <property type="entry name" value="Retrovirus zinc finger-like domains"/>
    <property type="match status" value="1"/>
</dbReference>
<dbReference type="InterPro" id="IPR001878">
    <property type="entry name" value="Znf_CCHC"/>
</dbReference>
<dbReference type="AlphaFoldDB" id="A0A0A9WRQ5"/>
<dbReference type="GO" id="GO:0003676">
    <property type="term" value="F:nucleic acid binding"/>
    <property type="evidence" value="ECO:0007669"/>
    <property type="project" value="InterPro"/>
</dbReference>
<accession>A0A0A9WRQ5</accession>
<dbReference type="InterPro" id="IPR036875">
    <property type="entry name" value="Znf_CCHC_sf"/>
</dbReference>
<proteinExistence type="predicted"/>
<dbReference type="GO" id="GO:0008270">
    <property type="term" value="F:zinc ion binding"/>
    <property type="evidence" value="ECO:0007669"/>
    <property type="project" value="UniProtKB-KW"/>
</dbReference>
<reference evidence="3" key="2">
    <citation type="submission" date="2014-07" db="EMBL/GenBank/DDBJ databases">
        <authorList>
            <person name="Hull J."/>
        </authorList>
    </citation>
    <scope>NUCLEOTIDE SEQUENCE</scope>
</reference>
<dbReference type="Gene3D" id="4.10.60.10">
    <property type="entry name" value="Zinc finger, CCHC-type"/>
    <property type="match status" value="1"/>
</dbReference>
<evidence type="ECO:0000256" key="1">
    <source>
        <dbReference type="PROSITE-ProRule" id="PRU00047"/>
    </source>
</evidence>
<reference evidence="3" key="1">
    <citation type="journal article" date="2014" name="PLoS ONE">
        <title>Transcriptome-Based Identification of ABC Transporters in the Western Tarnished Plant Bug Lygus hesperus.</title>
        <authorList>
            <person name="Hull J.J."/>
            <person name="Chaney K."/>
            <person name="Geib S.M."/>
            <person name="Fabrick J.A."/>
            <person name="Brent C.S."/>
            <person name="Walsh D."/>
            <person name="Lavine L.C."/>
        </authorList>
    </citation>
    <scope>NUCLEOTIDE SEQUENCE</scope>
</reference>
<dbReference type="PROSITE" id="PS50158">
    <property type="entry name" value="ZF_CCHC"/>
    <property type="match status" value="1"/>
</dbReference>
<name>A0A0A9WRQ5_LYGHE</name>
<evidence type="ECO:0000313" key="3">
    <source>
        <dbReference type="EMBL" id="JAG10509.1"/>
    </source>
</evidence>
<keyword evidence="1" id="KW-0863">Zinc-finger</keyword>
<dbReference type="Pfam" id="PF00098">
    <property type="entry name" value="zf-CCHC"/>
    <property type="match status" value="1"/>
</dbReference>
<organism evidence="3">
    <name type="scientific">Lygus hesperus</name>
    <name type="common">Western plant bug</name>
    <dbReference type="NCBI Taxonomy" id="30085"/>
    <lineage>
        <taxon>Eukaryota</taxon>
        <taxon>Metazoa</taxon>
        <taxon>Ecdysozoa</taxon>
        <taxon>Arthropoda</taxon>
        <taxon>Hexapoda</taxon>
        <taxon>Insecta</taxon>
        <taxon>Pterygota</taxon>
        <taxon>Neoptera</taxon>
        <taxon>Paraneoptera</taxon>
        <taxon>Hemiptera</taxon>
        <taxon>Heteroptera</taxon>
        <taxon>Panheteroptera</taxon>
        <taxon>Cimicomorpha</taxon>
        <taxon>Miridae</taxon>
        <taxon>Mirini</taxon>
        <taxon>Lygus</taxon>
    </lineage>
</organism>
<sequence length="146" mass="16453">SFAADVESLARRAMPTEEAREAIAMEQFLNGLRNQRIRELVISGDPLTLRDAVTRAATLEAGLCSNRLQPVRLTAWNEEELVVRHLVNEQLEQLNESAGRSYGSDDLLCRAVRDELQKRRAGVKCFKCGKLGHFQWECKDKPAGNE</sequence>
<gene>
    <name evidence="3" type="ORF">CM83_9396</name>
</gene>
<feature type="non-terminal residue" evidence="3">
    <location>
        <position position="1"/>
    </location>
</feature>
<protein>
    <submittedName>
        <fullName evidence="3">Gag-Pol polyprotein</fullName>
    </submittedName>
</protein>